<dbReference type="AlphaFoldDB" id="A0A2B7XY25"/>
<organism evidence="3 4">
    <name type="scientific">Helicocarpus griseus UAMH5409</name>
    <dbReference type="NCBI Taxonomy" id="1447875"/>
    <lineage>
        <taxon>Eukaryota</taxon>
        <taxon>Fungi</taxon>
        <taxon>Dikarya</taxon>
        <taxon>Ascomycota</taxon>
        <taxon>Pezizomycotina</taxon>
        <taxon>Eurotiomycetes</taxon>
        <taxon>Eurotiomycetidae</taxon>
        <taxon>Onygenales</taxon>
        <taxon>Ajellomycetaceae</taxon>
        <taxon>Helicocarpus</taxon>
    </lineage>
</organism>
<dbReference type="PANTHER" id="PTHR47332:SF4">
    <property type="entry name" value="SET DOMAIN-CONTAINING PROTEIN 5"/>
    <property type="match status" value="1"/>
</dbReference>
<evidence type="ECO:0000313" key="3">
    <source>
        <dbReference type="EMBL" id="PGH13377.1"/>
    </source>
</evidence>
<feature type="compositionally biased region" description="Basic residues" evidence="1">
    <location>
        <begin position="411"/>
        <end position="430"/>
    </location>
</feature>
<dbReference type="PROSITE" id="PS50280">
    <property type="entry name" value="SET"/>
    <property type="match status" value="1"/>
</dbReference>
<dbReference type="Proteomes" id="UP000223968">
    <property type="component" value="Unassembled WGS sequence"/>
</dbReference>
<dbReference type="InterPro" id="IPR001214">
    <property type="entry name" value="SET_dom"/>
</dbReference>
<dbReference type="EMBL" id="PDNB01000046">
    <property type="protein sequence ID" value="PGH13377.1"/>
    <property type="molecule type" value="Genomic_DNA"/>
</dbReference>
<accession>A0A2B7XY25</accession>
<sequence>MALNATATTEPTPLPFDVVDCGKTGKGWVAKKRIEKGERILWEEVLVSETTFQALGGLHPLYNKYIGQRLKAVGDPQLKREFFTLPSLSKEPWGAFAAIFEKNAIPAPLWDGYKGRVVGLLAAYLNHSCLPNSQQTWCRDPSKPKQNFLAVHACRDIEEGEEITVSYENLYCDMTTRRQWLLQEHHFVCLCPICENQDPAFEAGLELMFLKIPIVCTEYAINTEPAGVLQMAKTVLEMHESAGLTDHRYARLWEHCAMVCIFHSDVARATVFYTRAQNAYLTVQGALGEDYLRLKQLAMNPMTHVQAARTQKGLSTKSEADIIWKSGDRLFQILFMFDAKDLGDYVKVSEYQDLVVGKQEGELELITPKVDIEETAKVDIEKLVRELDLEKKEHDEYRRQRSSSSDEKATKAKGKGGRKSKKKGKGKGKKNGNGNEQDEAVEALETQLQS</sequence>
<protein>
    <recommendedName>
        <fullName evidence="2">SET domain-containing protein</fullName>
    </recommendedName>
</protein>
<dbReference type="PANTHER" id="PTHR47332">
    <property type="entry name" value="SET DOMAIN-CONTAINING PROTEIN 5"/>
    <property type="match status" value="1"/>
</dbReference>
<dbReference type="Pfam" id="PF00856">
    <property type="entry name" value="SET"/>
    <property type="match status" value="1"/>
</dbReference>
<proteinExistence type="predicted"/>
<dbReference type="CDD" id="cd20071">
    <property type="entry name" value="SET_SMYD"/>
    <property type="match status" value="1"/>
</dbReference>
<feature type="domain" description="SET" evidence="2">
    <location>
        <begin position="14"/>
        <end position="168"/>
    </location>
</feature>
<evidence type="ECO:0000259" key="2">
    <source>
        <dbReference type="PROSITE" id="PS50280"/>
    </source>
</evidence>
<reference evidence="3 4" key="1">
    <citation type="submission" date="2017-10" db="EMBL/GenBank/DDBJ databases">
        <title>Comparative genomics in systemic dimorphic fungi from Ajellomycetaceae.</title>
        <authorList>
            <person name="Munoz J.F."/>
            <person name="Mcewen J.G."/>
            <person name="Clay O.K."/>
            <person name="Cuomo C.A."/>
        </authorList>
    </citation>
    <scope>NUCLEOTIDE SEQUENCE [LARGE SCALE GENOMIC DNA]</scope>
    <source>
        <strain evidence="3 4">UAMH5409</strain>
    </source>
</reference>
<comment type="caution">
    <text evidence="3">The sequence shown here is derived from an EMBL/GenBank/DDBJ whole genome shotgun (WGS) entry which is preliminary data.</text>
</comment>
<evidence type="ECO:0000313" key="4">
    <source>
        <dbReference type="Proteomes" id="UP000223968"/>
    </source>
</evidence>
<dbReference type="InterPro" id="IPR046341">
    <property type="entry name" value="SET_dom_sf"/>
</dbReference>
<gene>
    <name evidence="3" type="ORF">AJ79_03656</name>
</gene>
<dbReference type="OrthoDB" id="438641at2759"/>
<name>A0A2B7XY25_9EURO</name>
<feature type="region of interest" description="Disordered" evidence="1">
    <location>
        <begin position="391"/>
        <end position="450"/>
    </location>
</feature>
<keyword evidence="4" id="KW-1185">Reference proteome</keyword>
<dbReference type="STRING" id="1447875.A0A2B7XY25"/>
<evidence type="ECO:0000256" key="1">
    <source>
        <dbReference type="SAM" id="MobiDB-lite"/>
    </source>
</evidence>
<dbReference type="Gene3D" id="2.170.270.10">
    <property type="entry name" value="SET domain"/>
    <property type="match status" value="1"/>
</dbReference>
<feature type="compositionally biased region" description="Basic and acidic residues" evidence="1">
    <location>
        <begin position="391"/>
        <end position="410"/>
    </location>
</feature>
<dbReference type="InterPro" id="IPR053185">
    <property type="entry name" value="SET_domain_protein"/>
</dbReference>
<dbReference type="SUPFAM" id="SSF82199">
    <property type="entry name" value="SET domain"/>
    <property type="match status" value="1"/>
</dbReference>